<dbReference type="InterPro" id="IPR014018">
    <property type="entry name" value="SecA_motor_DEAD"/>
</dbReference>
<feature type="domain" description="SecA family profile" evidence="22">
    <location>
        <begin position="1"/>
        <end position="618"/>
    </location>
</feature>
<dbReference type="EMBL" id="BAABFU010000002">
    <property type="protein sequence ID" value="GAA4350229.1"/>
    <property type="molecule type" value="Genomic_DNA"/>
</dbReference>
<evidence type="ECO:0000259" key="22">
    <source>
        <dbReference type="PROSITE" id="PS51196"/>
    </source>
</evidence>
<keyword evidence="15 16" id="KW-0472">Membrane</keyword>
<dbReference type="SMART" id="SM00958">
    <property type="entry name" value="SecA_PP_bind"/>
    <property type="match status" value="1"/>
</dbReference>
<dbReference type="RefSeq" id="WP_223578385.1">
    <property type="nucleotide sequence ID" value="NZ_BAABFU010000002.1"/>
</dbReference>
<evidence type="ECO:0000256" key="16">
    <source>
        <dbReference type="HAMAP-Rule" id="MF_01382"/>
    </source>
</evidence>
<feature type="binding site" evidence="16">
    <location>
        <begin position="103"/>
        <end position="107"/>
    </location>
    <ligand>
        <name>ATP</name>
        <dbReference type="ChEBI" id="CHEBI:30616"/>
    </ligand>
</feature>
<dbReference type="PROSITE" id="PS51196">
    <property type="entry name" value="SECA_MOTOR_DEAD"/>
    <property type="match status" value="1"/>
</dbReference>
<dbReference type="InterPro" id="IPR044722">
    <property type="entry name" value="SecA_SF2_C"/>
</dbReference>
<keyword evidence="4 16" id="KW-0813">Transport</keyword>
<keyword evidence="8" id="KW-0479">Metal-binding</keyword>
<feature type="region of interest" description="Disordered" evidence="19">
    <location>
        <begin position="838"/>
        <end position="904"/>
    </location>
</feature>
<evidence type="ECO:0000256" key="7">
    <source>
        <dbReference type="ARBA" id="ARBA00022519"/>
    </source>
</evidence>
<dbReference type="Pfam" id="PF07516">
    <property type="entry name" value="SecA_SW"/>
    <property type="match status" value="1"/>
</dbReference>
<dbReference type="Pfam" id="PF02810">
    <property type="entry name" value="SEC-C"/>
    <property type="match status" value="1"/>
</dbReference>
<dbReference type="NCBIfam" id="NF009538">
    <property type="entry name" value="PRK12904.1"/>
    <property type="match status" value="1"/>
</dbReference>
<evidence type="ECO:0000313" key="24">
    <source>
        <dbReference type="Proteomes" id="UP001501294"/>
    </source>
</evidence>
<keyword evidence="14 16" id="KW-0811">Translocation</keyword>
<dbReference type="InterPro" id="IPR011116">
    <property type="entry name" value="SecA_Wing/Scaffold"/>
</dbReference>
<evidence type="ECO:0000256" key="5">
    <source>
        <dbReference type="ARBA" id="ARBA00022475"/>
    </source>
</evidence>
<dbReference type="PANTHER" id="PTHR30612">
    <property type="entry name" value="SECA INNER MEMBRANE COMPONENT OF SEC PROTEIN SECRETION SYSTEM"/>
    <property type="match status" value="1"/>
</dbReference>
<feature type="compositionally biased region" description="Basic and acidic residues" evidence="19">
    <location>
        <begin position="875"/>
        <end position="884"/>
    </location>
</feature>
<dbReference type="CDD" id="cd18803">
    <property type="entry name" value="SF2_C_secA"/>
    <property type="match status" value="1"/>
</dbReference>
<evidence type="ECO:0000259" key="20">
    <source>
        <dbReference type="PROSITE" id="PS51192"/>
    </source>
</evidence>
<comment type="caution">
    <text evidence="23">The sequence shown here is derived from an EMBL/GenBank/DDBJ whole genome shotgun (WGS) entry which is preliminary data.</text>
</comment>
<keyword evidence="6 16" id="KW-0963">Cytoplasm</keyword>
<feature type="compositionally biased region" description="Basic residues" evidence="19">
    <location>
        <begin position="894"/>
        <end position="904"/>
    </location>
</feature>
<dbReference type="InterPro" id="IPR027417">
    <property type="entry name" value="P-loop_NTPase"/>
</dbReference>
<dbReference type="Gene3D" id="3.90.1440.10">
    <property type="entry name" value="SecA, preprotein cross-linking domain"/>
    <property type="match status" value="1"/>
</dbReference>
<evidence type="ECO:0000256" key="14">
    <source>
        <dbReference type="ARBA" id="ARBA00023010"/>
    </source>
</evidence>
<dbReference type="Pfam" id="PF01043">
    <property type="entry name" value="SecA_PP_bind"/>
    <property type="match status" value="1"/>
</dbReference>
<evidence type="ECO:0000256" key="12">
    <source>
        <dbReference type="ARBA" id="ARBA00022927"/>
    </source>
</evidence>
<evidence type="ECO:0000256" key="10">
    <source>
        <dbReference type="ARBA" id="ARBA00022833"/>
    </source>
</evidence>
<proteinExistence type="inferred from homology"/>
<dbReference type="InterPro" id="IPR001650">
    <property type="entry name" value="Helicase_C-like"/>
</dbReference>
<feature type="domain" description="Helicase C-terminal" evidence="21">
    <location>
        <begin position="420"/>
        <end position="634"/>
    </location>
</feature>
<evidence type="ECO:0000256" key="1">
    <source>
        <dbReference type="ARBA" id="ARBA00001947"/>
    </source>
</evidence>
<evidence type="ECO:0000256" key="6">
    <source>
        <dbReference type="ARBA" id="ARBA00022490"/>
    </source>
</evidence>
<dbReference type="Gene3D" id="1.10.3060.10">
    <property type="entry name" value="Helical scaffold and wing domains of SecA"/>
    <property type="match status" value="1"/>
</dbReference>
<evidence type="ECO:0000256" key="4">
    <source>
        <dbReference type="ARBA" id="ARBA00022448"/>
    </source>
</evidence>
<feature type="compositionally biased region" description="Acidic residues" evidence="19">
    <location>
        <begin position="247"/>
        <end position="259"/>
    </location>
</feature>
<keyword evidence="11 16" id="KW-0067">ATP-binding</keyword>
<dbReference type="Proteomes" id="UP001501294">
    <property type="component" value="Unassembled WGS sequence"/>
</dbReference>
<comment type="similarity">
    <text evidence="3 16 17">Belongs to the SecA family.</text>
</comment>
<keyword evidence="13 16" id="KW-1278">Translocase</keyword>
<evidence type="ECO:0000256" key="2">
    <source>
        <dbReference type="ARBA" id="ARBA00004170"/>
    </source>
</evidence>
<keyword evidence="10" id="KW-0862">Zinc</keyword>
<dbReference type="SUPFAM" id="SSF81767">
    <property type="entry name" value="Pre-protein crosslinking domain of SecA"/>
    <property type="match status" value="1"/>
</dbReference>
<protein>
    <recommendedName>
        <fullName evidence="16 17">Protein translocase subunit SecA</fullName>
        <ecNumber evidence="16">7.4.2.8</ecNumber>
    </recommendedName>
</protein>
<dbReference type="InterPro" id="IPR036266">
    <property type="entry name" value="SecA_Wing/Scaffold_sf"/>
</dbReference>
<evidence type="ECO:0000256" key="15">
    <source>
        <dbReference type="ARBA" id="ARBA00023136"/>
    </source>
</evidence>
<comment type="cofactor">
    <cofactor evidence="1">
        <name>Zn(2+)</name>
        <dbReference type="ChEBI" id="CHEBI:29105"/>
    </cofactor>
</comment>
<evidence type="ECO:0000256" key="9">
    <source>
        <dbReference type="ARBA" id="ARBA00022741"/>
    </source>
</evidence>
<dbReference type="InterPro" id="IPR011115">
    <property type="entry name" value="SecA_DEAD"/>
</dbReference>
<evidence type="ECO:0000256" key="17">
    <source>
        <dbReference type="RuleBase" id="RU003874"/>
    </source>
</evidence>
<comment type="subcellular location">
    <subcellularLocation>
        <location evidence="16">Cell membrane</location>
        <topology evidence="16">Peripheral membrane protein</topology>
        <orientation evidence="16">Cytoplasmic side</orientation>
    </subcellularLocation>
    <subcellularLocation>
        <location evidence="16">Cytoplasm</location>
    </subcellularLocation>
    <subcellularLocation>
        <location evidence="2">Membrane</location>
        <topology evidence="2">Peripheral membrane protein</topology>
    </subcellularLocation>
    <text evidence="16">Distribution is 50-50.</text>
</comment>
<evidence type="ECO:0000256" key="18">
    <source>
        <dbReference type="SAM" id="Coils"/>
    </source>
</evidence>
<keyword evidence="9 16" id="KW-0547">Nucleotide-binding</keyword>
<evidence type="ECO:0000256" key="8">
    <source>
        <dbReference type="ARBA" id="ARBA00022723"/>
    </source>
</evidence>
<evidence type="ECO:0000256" key="19">
    <source>
        <dbReference type="SAM" id="MobiDB-lite"/>
    </source>
</evidence>
<evidence type="ECO:0000256" key="11">
    <source>
        <dbReference type="ARBA" id="ARBA00022840"/>
    </source>
</evidence>
<dbReference type="InterPro" id="IPR020937">
    <property type="entry name" value="SecA_CS"/>
</dbReference>
<dbReference type="CDD" id="cd17928">
    <property type="entry name" value="DEXDc_SecA"/>
    <property type="match status" value="1"/>
</dbReference>
<reference evidence="24" key="1">
    <citation type="journal article" date="2019" name="Int. J. Syst. Evol. Microbiol.">
        <title>The Global Catalogue of Microorganisms (GCM) 10K type strain sequencing project: providing services to taxonomists for standard genome sequencing and annotation.</title>
        <authorList>
            <consortium name="The Broad Institute Genomics Platform"/>
            <consortium name="The Broad Institute Genome Sequencing Center for Infectious Disease"/>
            <person name="Wu L."/>
            <person name="Ma J."/>
        </authorList>
    </citation>
    <scope>NUCLEOTIDE SEQUENCE [LARGE SCALE GENOMIC DNA]</scope>
    <source>
        <strain evidence="24">JCM 17727</strain>
    </source>
</reference>
<keyword evidence="24" id="KW-1185">Reference proteome</keyword>
<dbReference type="EC" id="7.4.2.8" evidence="16"/>
<dbReference type="PROSITE" id="PS51192">
    <property type="entry name" value="HELICASE_ATP_BIND_1"/>
    <property type="match status" value="1"/>
</dbReference>
<dbReference type="SMART" id="SM00957">
    <property type="entry name" value="SecA_DEAD"/>
    <property type="match status" value="1"/>
</dbReference>
<evidence type="ECO:0000256" key="13">
    <source>
        <dbReference type="ARBA" id="ARBA00022967"/>
    </source>
</evidence>
<accession>A0ABP8I2Z7</accession>
<feature type="compositionally biased region" description="Polar residues" evidence="19">
    <location>
        <begin position="846"/>
        <end position="872"/>
    </location>
</feature>
<dbReference type="SUPFAM" id="SSF81886">
    <property type="entry name" value="Helical scaffold and wing domains of SecA"/>
    <property type="match status" value="1"/>
</dbReference>
<dbReference type="PROSITE" id="PS51194">
    <property type="entry name" value="HELICASE_CTER"/>
    <property type="match status" value="1"/>
</dbReference>
<feature type="coiled-coil region" evidence="18">
    <location>
        <begin position="19"/>
        <end position="46"/>
    </location>
</feature>
<feature type="region of interest" description="Disordered" evidence="19">
    <location>
        <begin position="244"/>
        <end position="268"/>
    </location>
</feature>
<evidence type="ECO:0000256" key="3">
    <source>
        <dbReference type="ARBA" id="ARBA00007650"/>
    </source>
</evidence>
<name>A0ABP8I2Z7_9GAMM</name>
<dbReference type="InterPro" id="IPR011130">
    <property type="entry name" value="SecA_preprotein_X-link_dom"/>
</dbReference>
<dbReference type="InterPro" id="IPR036670">
    <property type="entry name" value="SecA_X-link_sf"/>
</dbReference>
<keyword evidence="7" id="KW-0997">Cell inner membrane</keyword>
<dbReference type="Pfam" id="PF07517">
    <property type="entry name" value="SecA_DEAD"/>
    <property type="match status" value="1"/>
</dbReference>
<dbReference type="InterPro" id="IPR014001">
    <property type="entry name" value="Helicase_ATP-bd"/>
</dbReference>
<comment type="subunit">
    <text evidence="16">Monomer and homodimer. Part of the essential Sec protein translocation apparatus which comprises SecA, SecYEG and auxiliary proteins SecDF-YajC and YidC.</text>
</comment>
<keyword evidence="18" id="KW-0175">Coiled coil</keyword>
<dbReference type="PRINTS" id="PR00906">
    <property type="entry name" value="SECA"/>
</dbReference>
<keyword evidence="12 16" id="KW-0653">Protein transport</keyword>
<dbReference type="Gene3D" id="3.40.50.300">
    <property type="entry name" value="P-loop containing nucleotide triphosphate hydrolases"/>
    <property type="match status" value="2"/>
</dbReference>
<dbReference type="HAMAP" id="MF_01382">
    <property type="entry name" value="SecA"/>
    <property type="match status" value="1"/>
</dbReference>
<feature type="binding site" evidence="16">
    <location>
        <position position="510"/>
    </location>
    <ligand>
        <name>ATP</name>
        <dbReference type="ChEBI" id="CHEBI:30616"/>
    </ligand>
</feature>
<evidence type="ECO:0000259" key="21">
    <source>
        <dbReference type="PROSITE" id="PS51194"/>
    </source>
</evidence>
<gene>
    <name evidence="16 23" type="primary">secA</name>
    <name evidence="23" type="ORF">GCM10023150_15630</name>
</gene>
<comment type="function">
    <text evidence="16">Part of the Sec protein translocase complex. Interacts with the SecYEG preprotein conducting channel. Has a central role in coupling the hydrolysis of ATP to the transfer of proteins into and across the cell membrane, serving both as a receptor for the preprotein-SecB complex and as an ATP-driven molecular motor driving the stepwise translocation of polypeptide chains across the membrane.</text>
</comment>
<feature type="binding site" evidence="16">
    <location>
        <position position="85"/>
    </location>
    <ligand>
        <name>ATP</name>
        <dbReference type="ChEBI" id="CHEBI:30616"/>
    </ligand>
</feature>
<dbReference type="Pfam" id="PF21090">
    <property type="entry name" value="P-loop_SecA"/>
    <property type="match status" value="1"/>
</dbReference>
<comment type="catalytic activity">
    <reaction evidence="16">
        <text>ATP + H2O + cellular proteinSide 1 = ADP + phosphate + cellular proteinSide 2.</text>
        <dbReference type="EC" id="7.4.2.8"/>
    </reaction>
</comment>
<evidence type="ECO:0000313" key="23">
    <source>
        <dbReference type="EMBL" id="GAA4350229.1"/>
    </source>
</evidence>
<organism evidence="23 24">
    <name type="scientific">Kangiella taiwanensis</name>
    <dbReference type="NCBI Taxonomy" id="1079179"/>
    <lineage>
        <taxon>Bacteria</taxon>
        <taxon>Pseudomonadati</taxon>
        <taxon>Pseudomonadota</taxon>
        <taxon>Gammaproteobacteria</taxon>
        <taxon>Kangiellales</taxon>
        <taxon>Kangiellaceae</taxon>
        <taxon>Kangiella</taxon>
    </lineage>
</organism>
<dbReference type="PROSITE" id="PS01312">
    <property type="entry name" value="SECA"/>
    <property type="match status" value="1"/>
</dbReference>
<dbReference type="InterPro" id="IPR004027">
    <property type="entry name" value="SEC_C_motif"/>
</dbReference>
<dbReference type="PANTHER" id="PTHR30612:SF0">
    <property type="entry name" value="CHLOROPLAST PROTEIN-TRANSPORTING ATPASE"/>
    <property type="match status" value="1"/>
</dbReference>
<feature type="domain" description="Helicase ATP-binding" evidence="20">
    <location>
        <begin position="87"/>
        <end position="245"/>
    </location>
</feature>
<dbReference type="InterPro" id="IPR000185">
    <property type="entry name" value="SecA"/>
</dbReference>
<keyword evidence="5 16" id="KW-1003">Cell membrane</keyword>
<sequence>MSFLSKIFGSRNQRTIKRMGKQVERINQLEADFESLSDEQVKAKTAEFKERLEKGETLDSLLPEAFAAVREASKRTLGMRHFDVQLIGGMTLHQGKIGEMRTGEGKTLVATLPVYLNALTGKGVHVITVNDYLAQRDAEWMAPVYDFLGMSVGVILSGQTHEQKKEAYGSDITYGTNNEYGFDYLRDNMAFEKEQRVQRELNFAVIDEVDSILIDEARTPLIISGQAEDSSEMYRAINQLIPKLEAQENESQEGEEDTGDYTIDEKGKQANLTERGQERIEELLRQTGLLPEGQSLYSPASIMLLHHVNAALRAHKLFKKDVDYVVKDNEVIIVDEHTGRTMPGRRWSDGLHQAIEAKEGVNIQNENQTLASITFQNYFRLYNKLSGMTGTADTEATELHMIYGLEVVVIPTNKPMQRQDLPDLIYLSKEEKYAAIIEEIKELQAKGQPILVGTVSIESSELISRALKKAKIKHQVLNAKFHAKEADIIAQAGRAGSVTIATNMAGRGTDIVLGGNLQADIAALGENPSEEQIAKAKEEWQKRHDAVLEAGGLAIIGTERHESRRIDNQLRGRSGRQGDPGLSRFYLSLEDDLMRIFASERLGMMMQRLGWEEGEALEHKMVSRAIENAQRKVEQRNFDMRKNLLEYDDVANDQRRVIYEQRNELMESDDIHETIEDMRYDVVQDVISQYVPPQSIEEMWDIQGLEQRLDQDFDIELPVQKWLDDDDKFAEEELREKIYQEIQSAMQAKEEALPEPKMMRQLEKQVMLQHLDMHWKEHLGNMDHLRQSIHLRSYAQKNPKQEYKREAFELFSGLLDNLKHDVVTVLSKVKFRMPEEVEAMERQQRDASTMNTQHDSASAMPQDQASQTQRQAETFVREQPKVGRNDPCPCGSGKKFKHCHGKAS</sequence>
<dbReference type="NCBIfam" id="TIGR00963">
    <property type="entry name" value="secA"/>
    <property type="match status" value="1"/>
</dbReference>
<dbReference type="SUPFAM" id="SSF52540">
    <property type="entry name" value="P-loop containing nucleoside triphosphate hydrolases"/>
    <property type="match status" value="2"/>
</dbReference>